<evidence type="ECO:0000313" key="4">
    <source>
        <dbReference type="Proteomes" id="UP000011513"/>
    </source>
</evidence>
<feature type="region of interest" description="Disordered" evidence="1">
    <location>
        <begin position="75"/>
        <end position="99"/>
    </location>
</feature>
<dbReference type="InParanoid" id="M0D2Y5"/>
<evidence type="ECO:0000256" key="1">
    <source>
        <dbReference type="SAM" id="MobiDB-lite"/>
    </source>
</evidence>
<keyword evidence="4" id="KW-1185">Reference proteome</keyword>
<dbReference type="InterPro" id="IPR040624">
    <property type="entry name" value="HalOD1"/>
</dbReference>
<dbReference type="Proteomes" id="UP000011513">
    <property type="component" value="Unassembled WGS sequence"/>
</dbReference>
<dbReference type="EMBL" id="AOIV01000027">
    <property type="protein sequence ID" value="ELZ29820.1"/>
    <property type="molecule type" value="Genomic_DNA"/>
</dbReference>
<feature type="compositionally biased region" description="Basic and acidic residues" evidence="1">
    <location>
        <begin position="90"/>
        <end position="99"/>
    </location>
</feature>
<dbReference type="AlphaFoldDB" id="M0D2Y5"/>
<name>M0D2Y5_HALPD</name>
<comment type="caution">
    <text evidence="3">The sequence shown here is derived from an EMBL/GenBank/DDBJ whole genome shotgun (WGS) entry which is preliminary data.</text>
</comment>
<dbReference type="eggNOG" id="arCOG08980">
    <property type="taxonomic scope" value="Archaea"/>
</dbReference>
<accession>M0D2Y5</accession>
<dbReference type="Pfam" id="PF18545">
    <property type="entry name" value="HalOD1"/>
    <property type="match status" value="1"/>
</dbReference>
<gene>
    <name evidence="3" type="ORF">C474_12326</name>
</gene>
<dbReference type="RefSeq" id="WP_008387151.1">
    <property type="nucleotide sequence ID" value="NZ_AOIV01000027.1"/>
</dbReference>
<evidence type="ECO:0000259" key="2">
    <source>
        <dbReference type="Pfam" id="PF18545"/>
    </source>
</evidence>
<feature type="domain" description="Halobacterial output" evidence="2">
    <location>
        <begin position="15"/>
        <end position="81"/>
    </location>
</feature>
<evidence type="ECO:0000313" key="3">
    <source>
        <dbReference type="EMBL" id="ELZ29820.1"/>
    </source>
</evidence>
<reference evidence="3 4" key="1">
    <citation type="journal article" date="2014" name="PLoS Genet.">
        <title>Phylogenetically driven sequencing of extremely halophilic archaea reveals strategies for static and dynamic osmo-response.</title>
        <authorList>
            <person name="Becker E.A."/>
            <person name="Seitzer P.M."/>
            <person name="Tritt A."/>
            <person name="Larsen D."/>
            <person name="Krusor M."/>
            <person name="Yao A.I."/>
            <person name="Wu D."/>
            <person name="Madern D."/>
            <person name="Eisen J.A."/>
            <person name="Darling A.E."/>
            <person name="Facciotti M.T."/>
        </authorList>
    </citation>
    <scope>NUCLEOTIDE SEQUENCE [LARGE SCALE GENOMIC DNA]</scope>
    <source>
        <strain evidence="3 4">JCM 14848</strain>
    </source>
</reference>
<protein>
    <recommendedName>
        <fullName evidence="2">Halobacterial output domain-containing protein</fullName>
    </recommendedName>
</protein>
<proteinExistence type="predicted"/>
<organism evidence="3 4">
    <name type="scientific">Halogeometricum pallidum JCM 14848</name>
    <dbReference type="NCBI Taxonomy" id="1227487"/>
    <lineage>
        <taxon>Archaea</taxon>
        <taxon>Methanobacteriati</taxon>
        <taxon>Methanobacteriota</taxon>
        <taxon>Stenosarchaea group</taxon>
        <taxon>Halobacteria</taxon>
        <taxon>Halobacteriales</taxon>
        <taxon>Haloferacaceae</taxon>
        <taxon>Halogeometricum</taxon>
    </lineage>
</organism>
<sequence>MTAAASGPSNEREDGEEFAVRLVREIARALDRDPLDLPPLAREVDLEALSSLVRDGRTAVSFEYEGCEVEIEPSGDVSVAPLGGGGADDGVARSDADAA</sequence>